<dbReference type="Proteomes" id="UP001549077">
    <property type="component" value="Unassembled WGS sequence"/>
</dbReference>
<evidence type="ECO:0008006" key="3">
    <source>
        <dbReference type="Google" id="ProtNLM"/>
    </source>
</evidence>
<comment type="caution">
    <text evidence="1">The sequence shown here is derived from an EMBL/GenBank/DDBJ whole genome shotgun (WGS) entry which is preliminary data.</text>
</comment>
<protein>
    <recommendedName>
        <fullName evidence="3">Integrase</fullName>
    </recommendedName>
</protein>
<evidence type="ECO:0000313" key="1">
    <source>
        <dbReference type="EMBL" id="MET3757110.1"/>
    </source>
</evidence>
<keyword evidence="2" id="KW-1185">Reference proteome</keyword>
<reference evidence="1 2" key="1">
    <citation type="submission" date="2024-06" db="EMBL/GenBank/DDBJ databases">
        <title>Genomic Encyclopedia of Type Strains, Phase IV (KMG-IV): sequencing the most valuable type-strain genomes for metagenomic binning, comparative biology and taxonomic classification.</title>
        <authorList>
            <person name="Goeker M."/>
        </authorList>
    </citation>
    <scope>NUCLEOTIDE SEQUENCE [LARGE SCALE GENOMIC DNA]</scope>
    <source>
        <strain evidence="1 2">DSM 29288</strain>
    </source>
</reference>
<proteinExistence type="predicted"/>
<evidence type="ECO:0000313" key="2">
    <source>
        <dbReference type="Proteomes" id="UP001549077"/>
    </source>
</evidence>
<gene>
    <name evidence="1" type="ORF">ABID08_004491</name>
</gene>
<name>A0ABV2MKX5_9HYPH</name>
<dbReference type="GeneID" id="91153204"/>
<dbReference type="EMBL" id="JBEPMY010000015">
    <property type="protein sequence ID" value="MET3757110.1"/>
    <property type="molecule type" value="Genomic_DNA"/>
</dbReference>
<organism evidence="1 2">
    <name type="scientific">Rhizobium binae</name>
    <dbReference type="NCBI Taxonomy" id="1138190"/>
    <lineage>
        <taxon>Bacteria</taxon>
        <taxon>Pseudomonadati</taxon>
        <taxon>Pseudomonadota</taxon>
        <taxon>Alphaproteobacteria</taxon>
        <taxon>Hyphomicrobiales</taxon>
        <taxon>Rhizobiaceae</taxon>
        <taxon>Rhizobium/Agrobacterium group</taxon>
        <taxon>Rhizobium</taxon>
    </lineage>
</organism>
<sequence length="273" mass="30770">MSSFALGYGVLAEINSLSAKLPSLPPIIRYFDDFYNETRSIRPQANEISLELDGGRNFLDFNQFGPAAPVVKHVLVDWLLRVDPHTVASYFRHVRSYVLSRGLGSLTYLVVAPPFDARAHWNTFVLSDVTAEQSWGLRALLHSLCRLNIGHWSPPLASIIRGLKSPKVDTYRVVRAGDCFLPLDQQAMIINHIDDMRATLAADPDAMDGTGLRDTCMLIMSYQYAFRPGQIARIETADVRLYSTGAVHVAVSLIKQKDNSKRIRVTRRIKREW</sequence>
<dbReference type="RefSeq" id="WP_246638570.1">
    <property type="nucleotide sequence ID" value="NZ_CP071609.1"/>
</dbReference>
<accession>A0ABV2MKX5</accession>